<feature type="domain" description="DUF8091" evidence="1">
    <location>
        <begin position="18"/>
        <end position="170"/>
    </location>
</feature>
<dbReference type="InterPro" id="IPR058404">
    <property type="entry name" value="DUF8091"/>
</dbReference>
<name>A0A0F9PY55_9ZZZZ</name>
<evidence type="ECO:0000259" key="1">
    <source>
        <dbReference type="Pfam" id="PF26351"/>
    </source>
</evidence>
<dbReference type="EMBL" id="LAZR01004742">
    <property type="protein sequence ID" value="KKN05966.1"/>
    <property type="molecule type" value="Genomic_DNA"/>
</dbReference>
<proteinExistence type="predicted"/>
<reference evidence="2" key="1">
    <citation type="journal article" date="2015" name="Nature">
        <title>Complex archaea that bridge the gap between prokaryotes and eukaryotes.</title>
        <authorList>
            <person name="Spang A."/>
            <person name="Saw J.H."/>
            <person name="Jorgensen S.L."/>
            <person name="Zaremba-Niedzwiedzka K."/>
            <person name="Martijn J."/>
            <person name="Lind A.E."/>
            <person name="van Eijk R."/>
            <person name="Schleper C."/>
            <person name="Guy L."/>
            <person name="Ettema T.J."/>
        </authorList>
    </citation>
    <scope>NUCLEOTIDE SEQUENCE</scope>
</reference>
<dbReference type="AlphaFoldDB" id="A0A0F9PY55"/>
<protein>
    <recommendedName>
        <fullName evidence="1">DUF8091 domain-containing protein</fullName>
    </recommendedName>
</protein>
<comment type="caution">
    <text evidence="2">The sequence shown here is derived from an EMBL/GenBank/DDBJ whole genome shotgun (WGS) entry which is preliminary data.</text>
</comment>
<dbReference type="Pfam" id="PF26351">
    <property type="entry name" value="DUF8091"/>
    <property type="match status" value="1"/>
</dbReference>
<accession>A0A0F9PY55</accession>
<gene>
    <name evidence="2" type="ORF">LCGC14_1082020</name>
</gene>
<organism evidence="2">
    <name type="scientific">marine sediment metagenome</name>
    <dbReference type="NCBI Taxonomy" id="412755"/>
    <lineage>
        <taxon>unclassified sequences</taxon>
        <taxon>metagenomes</taxon>
        <taxon>ecological metagenomes</taxon>
    </lineage>
</organism>
<sequence>MTEPIFKVSPSIGTLHESSLHAALKLWYKESEDRLEVPIENYVIDIVRDDLLIEIQTKNFSQIKRKLENLMKNNRVRLIYPIVKDKWILNVDLQSNKTIRKHLSPQHSSYIEIFEELIRIPELISNSNFTIEVLLVQIEEYRKNDGNGSWRRKGWSIYDRKLVRVLEKKVFYTPIDFLMLKPSSLKTPFTNLELAQSLNKPIRLARKMSYCLRKMGLIKVIGKKGRALLFDYQ</sequence>
<evidence type="ECO:0000313" key="2">
    <source>
        <dbReference type="EMBL" id="KKN05966.1"/>
    </source>
</evidence>